<keyword evidence="3" id="KW-1185">Reference proteome</keyword>
<sequence length="715" mass="80757">MYAAGARRRNALYVDDDGEDCYSIGSSLLDKIISAGPIVADVADFPQLQYVQNSLELKVGLREALRRKPQSLFRHGSLVAGKALKLLMLEESIPSGVISQLARYEYEPLPTGNYIRLLELRPGKANSRLLCQLRSVPISEAPSYSAISYAWGHTKEREDILCEGRRLSITPNLGDALRRFRSTERSRFLWADNICIDQNNVLERGHQVKLMASIFESAAEVLIWLGADEEDAAIAFKFLNELSFDGFSMASYQEQTEPLTDDDDEEEEDRTMELEAYDPTKWKALARLYNREWFQRTWTIQEVALASRATAFCGNAEIDWFMVLHTSMALAQQGGLLLAKYKLKVNTMFLRLQDYRPRQSTNTFLDLLEEARVHKASDPRDKVFGLLSHPRIRNISHKEWLVEPDYSKSTFEIYREVASRVVNHQDLPELKDQHSLSLLSYVSHSMFTGSIPEGFPSWIPRWDHYNRGVALNRINDYAAAGKTEPVIVPSDDANVLLAYGTVIDTVYGSTNIMKRDHFIVPSWNVTDRGSRNAINDIWAKIETYGSSKYPNGNGILRAISATLAADISDRRVPGPENYEAPHQLVADFSAYLSELVDQDYAVDMIQGNNSDRLAGIQSLGERGRWQNFLLAAMDACNHRKFFCSEKGYFGIGPPVLQDGDKICVLFGANTPFILRPDVDGTHKLVGECYVNGLMNGEAIQMLQKGKLDSELFEIR</sequence>
<dbReference type="OrthoDB" id="2157530at2759"/>
<organism evidence="2 3">
    <name type="scientific">Patellaria atrata CBS 101060</name>
    <dbReference type="NCBI Taxonomy" id="1346257"/>
    <lineage>
        <taxon>Eukaryota</taxon>
        <taxon>Fungi</taxon>
        <taxon>Dikarya</taxon>
        <taxon>Ascomycota</taxon>
        <taxon>Pezizomycotina</taxon>
        <taxon>Dothideomycetes</taxon>
        <taxon>Dothideomycetes incertae sedis</taxon>
        <taxon>Patellariales</taxon>
        <taxon>Patellariaceae</taxon>
        <taxon>Patellaria</taxon>
    </lineage>
</organism>
<dbReference type="Proteomes" id="UP000799429">
    <property type="component" value="Unassembled WGS sequence"/>
</dbReference>
<dbReference type="AlphaFoldDB" id="A0A9P4VPC4"/>
<name>A0A9P4VPC4_9PEZI</name>
<comment type="caution">
    <text evidence="2">The sequence shown here is derived from an EMBL/GenBank/DDBJ whole genome shotgun (WGS) entry which is preliminary data.</text>
</comment>
<reference evidence="2" key="1">
    <citation type="journal article" date="2020" name="Stud. Mycol.">
        <title>101 Dothideomycetes genomes: a test case for predicting lifestyles and emergence of pathogens.</title>
        <authorList>
            <person name="Haridas S."/>
            <person name="Albert R."/>
            <person name="Binder M."/>
            <person name="Bloem J."/>
            <person name="Labutti K."/>
            <person name="Salamov A."/>
            <person name="Andreopoulos B."/>
            <person name="Baker S."/>
            <person name="Barry K."/>
            <person name="Bills G."/>
            <person name="Bluhm B."/>
            <person name="Cannon C."/>
            <person name="Castanera R."/>
            <person name="Culley D."/>
            <person name="Daum C."/>
            <person name="Ezra D."/>
            <person name="Gonzalez J."/>
            <person name="Henrissat B."/>
            <person name="Kuo A."/>
            <person name="Liang C."/>
            <person name="Lipzen A."/>
            <person name="Lutzoni F."/>
            <person name="Magnuson J."/>
            <person name="Mondo S."/>
            <person name="Nolan M."/>
            <person name="Ohm R."/>
            <person name="Pangilinan J."/>
            <person name="Park H.-J."/>
            <person name="Ramirez L."/>
            <person name="Alfaro M."/>
            <person name="Sun H."/>
            <person name="Tritt A."/>
            <person name="Yoshinaga Y."/>
            <person name="Zwiers L.-H."/>
            <person name="Turgeon B."/>
            <person name="Goodwin S."/>
            <person name="Spatafora J."/>
            <person name="Crous P."/>
            <person name="Grigoriev I."/>
        </authorList>
    </citation>
    <scope>NUCLEOTIDE SEQUENCE</scope>
    <source>
        <strain evidence="2">CBS 101060</strain>
    </source>
</reference>
<dbReference type="Pfam" id="PF06985">
    <property type="entry name" value="HET"/>
    <property type="match status" value="1"/>
</dbReference>
<accession>A0A9P4VPC4</accession>
<dbReference type="PANTHER" id="PTHR24148:SF64">
    <property type="entry name" value="HETEROKARYON INCOMPATIBILITY DOMAIN-CONTAINING PROTEIN"/>
    <property type="match status" value="1"/>
</dbReference>
<gene>
    <name evidence="2" type="ORF">M501DRAFT_990650</name>
</gene>
<dbReference type="InterPro" id="IPR052895">
    <property type="entry name" value="HetReg/Transcr_Mod"/>
</dbReference>
<evidence type="ECO:0000313" key="3">
    <source>
        <dbReference type="Proteomes" id="UP000799429"/>
    </source>
</evidence>
<dbReference type="InterPro" id="IPR010730">
    <property type="entry name" value="HET"/>
</dbReference>
<evidence type="ECO:0000259" key="1">
    <source>
        <dbReference type="Pfam" id="PF06985"/>
    </source>
</evidence>
<evidence type="ECO:0000313" key="2">
    <source>
        <dbReference type="EMBL" id="KAF2840686.1"/>
    </source>
</evidence>
<dbReference type="Pfam" id="PF26639">
    <property type="entry name" value="Het-6_barrel"/>
    <property type="match status" value="1"/>
</dbReference>
<feature type="domain" description="Heterokaryon incompatibility" evidence="1">
    <location>
        <begin position="144"/>
        <end position="302"/>
    </location>
</feature>
<proteinExistence type="predicted"/>
<protein>
    <submittedName>
        <fullName evidence="2">HET-domain-containing protein</fullName>
    </submittedName>
</protein>
<dbReference type="EMBL" id="MU006092">
    <property type="protein sequence ID" value="KAF2840686.1"/>
    <property type="molecule type" value="Genomic_DNA"/>
</dbReference>
<dbReference type="PANTHER" id="PTHR24148">
    <property type="entry name" value="ANKYRIN REPEAT DOMAIN-CONTAINING PROTEIN 39 HOMOLOG-RELATED"/>
    <property type="match status" value="1"/>
</dbReference>